<name>A0A9W6YW82_AMBMO</name>
<proteinExistence type="predicted"/>
<feature type="compositionally biased region" description="Polar residues" evidence="1">
    <location>
        <begin position="39"/>
        <end position="50"/>
    </location>
</feature>
<evidence type="ECO:0000256" key="1">
    <source>
        <dbReference type="SAM" id="MobiDB-lite"/>
    </source>
</evidence>
<evidence type="ECO:0000313" key="2">
    <source>
        <dbReference type="EMBL" id="GMG26711.1"/>
    </source>
</evidence>
<dbReference type="AlphaFoldDB" id="A0A9W6YW82"/>
<organism evidence="2 3">
    <name type="scientific">Ambrosiozyma monospora</name>
    <name type="common">Yeast</name>
    <name type="synonym">Endomycopsis monosporus</name>
    <dbReference type="NCBI Taxonomy" id="43982"/>
    <lineage>
        <taxon>Eukaryota</taxon>
        <taxon>Fungi</taxon>
        <taxon>Dikarya</taxon>
        <taxon>Ascomycota</taxon>
        <taxon>Saccharomycotina</taxon>
        <taxon>Pichiomycetes</taxon>
        <taxon>Pichiales</taxon>
        <taxon>Pichiaceae</taxon>
        <taxon>Ambrosiozyma</taxon>
    </lineage>
</organism>
<protein>
    <submittedName>
        <fullName evidence="2">Unnamed protein product</fullName>
    </submittedName>
</protein>
<feature type="compositionally biased region" description="Polar residues" evidence="1">
    <location>
        <begin position="67"/>
        <end position="79"/>
    </location>
</feature>
<feature type="region of interest" description="Disordered" evidence="1">
    <location>
        <begin position="67"/>
        <end position="116"/>
    </location>
</feature>
<feature type="compositionally biased region" description="Polar residues" evidence="1">
    <location>
        <begin position="1"/>
        <end position="16"/>
    </location>
</feature>
<sequence length="116" mass="12728">MIGGQPSNNLFNNTVQLPPLSNLTRSSPNSLPSLPPLTMQNNVLPNTTTRLPPMAVDFTSMYSRSYQQQEPNLYSNRTISPLPIRNPTIPQGSQESGQNITVSSLLNQDTKKNDGC</sequence>
<comment type="caution">
    <text evidence="2">The sequence shown here is derived from an EMBL/GenBank/DDBJ whole genome shotgun (WGS) entry which is preliminary data.</text>
</comment>
<accession>A0A9W6YW82</accession>
<feature type="compositionally biased region" description="Polar residues" evidence="1">
    <location>
        <begin position="88"/>
        <end position="108"/>
    </location>
</feature>
<feature type="compositionally biased region" description="Low complexity" evidence="1">
    <location>
        <begin position="17"/>
        <end position="38"/>
    </location>
</feature>
<keyword evidence="3" id="KW-1185">Reference proteome</keyword>
<gene>
    <name evidence="2" type="ORF">Amon01_000332500</name>
</gene>
<feature type="region of interest" description="Disordered" evidence="1">
    <location>
        <begin position="1"/>
        <end position="50"/>
    </location>
</feature>
<dbReference type="EMBL" id="BSXU01001368">
    <property type="protein sequence ID" value="GMG26711.1"/>
    <property type="molecule type" value="Genomic_DNA"/>
</dbReference>
<reference evidence="2" key="1">
    <citation type="submission" date="2023-04" db="EMBL/GenBank/DDBJ databases">
        <title>Ambrosiozyma monospora NBRC 1965.</title>
        <authorList>
            <person name="Ichikawa N."/>
            <person name="Sato H."/>
            <person name="Tonouchi N."/>
        </authorList>
    </citation>
    <scope>NUCLEOTIDE SEQUENCE</scope>
    <source>
        <strain evidence="2">NBRC 1965</strain>
    </source>
</reference>
<evidence type="ECO:0000313" key="3">
    <source>
        <dbReference type="Proteomes" id="UP001165063"/>
    </source>
</evidence>
<dbReference type="Proteomes" id="UP001165063">
    <property type="component" value="Unassembled WGS sequence"/>
</dbReference>